<name>A0A2G8KKU0_STIJA</name>
<dbReference type="GO" id="GO:0033204">
    <property type="term" value="F:ribonuclease P RNA binding"/>
    <property type="evidence" value="ECO:0007669"/>
    <property type="project" value="TreeGrafter"/>
</dbReference>
<dbReference type="PANTHER" id="PTHR46948:SF1">
    <property type="entry name" value="RIBONUCLEASE P PROTEIN SUBUNIT P38"/>
    <property type="match status" value="1"/>
</dbReference>
<dbReference type="OrthoDB" id="20109at2759"/>
<gene>
    <name evidence="2" type="ORF">BSL78_14508</name>
</gene>
<dbReference type="GO" id="GO:0001682">
    <property type="term" value="P:tRNA 5'-leader removal"/>
    <property type="evidence" value="ECO:0007669"/>
    <property type="project" value="InterPro"/>
</dbReference>
<dbReference type="GO" id="GO:0005655">
    <property type="term" value="C:nucleolar ribonuclease P complex"/>
    <property type="evidence" value="ECO:0007669"/>
    <property type="project" value="InterPro"/>
</dbReference>
<dbReference type="Proteomes" id="UP000230750">
    <property type="component" value="Unassembled WGS sequence"/>
</dbReference>
<dbReference type="GO" id="GO:0001650">
    <property type="term" value="C:fibrillar center"/>
    <property type="evidence" value="ECO:0007669"/>
    <property type="project" value="TreeGrafter"/>
</dbReference>
<accession>A0A2G8KKU0</accession>
<dbReference type="EMBL" id="MRZV01000511">
    <property type="protein sequence ID" value="PIK48631.1"/>
    <property type="molecule type" value="Genomic_DNA"/>
</dbReference>
<dbReference type="STRING" id="307972.A0A2G8KKU0"/>
<keyword evidence="3" id="KW-1185">Reference proteome</keyword>
<dbReference type="GO" id="GO:0004526">
    <property type="term" value="F:ribonuclease P activity"/>
    <property type="evidence" value="ECO:0007669"/>
    <property type="project" value="TreeGrafter"/>
</dbReference>
<proteinExistence type="predicted"/>
<protein>
    <submittedName>
        <fullName evidence="2">Putative ribonuclease P protein subunit p38 isoform X5</fullName>
    </submittedName>
</protein>
<organism evidence="2 3">
    <name type="scientific">Stichopus japonicus</name>
    <name type="common">Sea cucumber</name>
    <dbReference type="NCBI Taxonomy" id="307972"/>
    <lineage>
        <taxon>Eukaryota</taxon>
        <taxon>Metazoa</taxon>
        <taxon>Echinodermata</taxon>
        <taxon>Eleutherozoa</taxon>
        <taxon>Echinozoa</taxon>
        <taxon>Holothuroidea</taxon>
        <taxon>Aspidochirotacea</taxon>
        <taxon>Aspidochirotida</taxon>
        <taxon>Stichopodidae</taxon>
        <taxon>Apostichopus</taxon>
    </lineage>
</organism>
<dbReference type="InterPro" id="IPR029064">
    <property type="entry name" value="Ribosomal_eL30-like_sf"/>
</dbReference>
<evidence type="ECO:0000313" key="2">
    <source>
        <dbReference type="EMBL" id="PIK48631.1"/>
    </source>
</evidence>
<dbReference type="SUPFAM" id="SSF55315">
    <property type="entry name" value="L30e-like"/>
    <property type="match status" value="1"/>
</dbReference>
<dbReference type="InterPro" id="IPR042848">
    <property type="entry name" value="Rpp38"/>
</dbReference>
<dbReference type="PANTHER" id="PTHR46948">
    <property type="entry name" value="RIBONUCLEASE P PROTEIN SUBUNIT P38"/>
    <property type="match status" value="1"/>
</dbReference>
<feature type="region of interest" description="Disordered" evidence="1">
    <location>
        <begin position="13"/>
        <end position="33"/>
    </location>
</feature>
<dbReference type="Gene3D" id="3.30.1330.30">
    <property type="match status" value="1"/>
</dbReference>
<sequence length="324" mass="36630">MKQLFDVHPATLISPVDESGDKSEPWDESWDESCDESCDESWDSFRVQLPNHVESEILMSLERMFTDLPPFASVKTLSQKSKRGENVEGDDENRAIVKALRSLMVVGINQVTKCLETGQLEAVVLNKPNSAEAVLTDHLKVLSATRNTPVCVLPEMRERLRKPMNIHCVSVIGFKKTSQCPANLTEATFQNIVRLVQRIREVTSIVVLPWLHTEDELMRKVGELTEKVFPNGVNKLTSEEMPGVKIVSNDSKKRKLDDGSEPAKKVKVDHVLESPFAARATVSNESRNTTRSIKQSMRYHTANIMHIIKGDKTKKKLRKKDTRK</sequence>
<dbReference type="GO" id="GO:0000172">
    <property type="term" value="C:ribonuclease MRP complex"/>
    <property type="evidence" value="ECO:0007669"/>
    <property type="project" value="InterPro"/>
</dbReference>
<evidence type="ECO:0000256" key="1">
    <source>
        <dbReference type="SAM" id="MobiDB-lite"/>
    </source>
</evidence>
<evidence type="ECO:0000313" key="3">
    <source>
        <dbReference type="Proteomes" id="UP000230750"/>
    </source>
</evidence>
<comment type="caution">
    <text evidence="2">The sequence shown here is derived from an EMBL/GenBank/DDBJ whole genome shotgun (WGS) entry which is preliminary data.</text>
</comment>
<reference evidence="2 3" key="1">
    <citation type="journal article" date="2017" name="PLoS Biol.">
        <title>The sea cucumber genome provides insights into morphological evolution and visceral regeneration.</title>
        <authorList>
            <person name="Zhang X."/>
            <person name="Sun L."/>
            <person name="Yuan J."/>
            <person name="Sun Y."/>
            <person name="Gao Y."/>
            <person name="Zhang L."/>
            <person name="Li S."/>
            <person name="Dai H."/>
            <person name="Hamel J.F."/>
            <person name="Liu C."/>
            <person name="Yu Y."/>
            <person name="Liu S."/>
            <person name="Lin W."/>
            <person name="Guo K."/>
            <person name="Jin S."/>
            <person name="Xu P."/>
            <person name="Storey K.B."/>
            <person name="Huan P."/>
            <person name="Zhang T."/>
            <person name="Zhou Y."/>
            <person name="Zhang J."/>
            <person name="Lin C."/>
            <person name="Li X."/>
            <person name="Xing L."/>
            <person name="Huo D."/>
            <person name="Sun M."/>
            <person name="Wang L."/>
            <person name="Mercier A."/>
            <person name="Li F."/>
            <person name="Yang H."/>
            <person name="Xiang J."/>
        </authorList>
    </citation>
    <scope>NUCLEOTIDE SEQUENCE [LARGE SCALE GENOMIC DNA]</scope>
    <source>
        <strain evidence="2">Shaxun</strain>
        <tissue evidence="2">Muscle</tissue>
    </source>
</reference>
<dbReference type="AlphaFoldDB" id="A0A2G8KKU0"/>